<proteinExistence type="predicted"/>
<sequence length="911" mass="103524">MDIRGVEITNQLRSAIRAKLLELGVRYDEELPDYILVMVVNKKSRQQMSEDLHLFLEDSTESFVAWLHDQVLKKLQKVTVAKKKTVKDINPSIVVKKEEDEKKFKVEKESDTPPLKPPETTSKQDRDREFEELVGDLALLNEDDTKLSSKETIDEGKLFKRKSAGHTSDFESRECSAERKTNFSSDSSESISTKARKKSPSPKSLVSNSSKNQDELSVHDSRKTYLDSVASNSKELPSLDEIFEEKKIRSKHAIESRKSENRDNRPKSSTSKPKITSVVSVKSRLGALSPSKKSESLLKSDDHQNNSKSHLDVRRKDADSRSSSHQGKSIDSRKRTRESRRERSREARSHSGNRARNEKSSKMDHSRDLVGRPNSKKTIKSRLGVISPHKKDELSLASSSTKASQPKTSNVKSRLGIKVKDSDDEVLDLRRLPELDLAPQHFENEGEDSADSEFTSSLRSHIIAVKKLKSQKAKRKISKESKRTGSDEDILKELEDDEDDDSTKVPSKVIVTPRPLKPLQPFQKRATQSLLLRAVAEANQSVVMRKKVDPCLKERKKKSGGKVKVTREVKKGKIVSVSLKSKKKRSAIEKIQVELANANNVKSTKAHSSKRVSDEDLHLMKSLFQRSDNKQKFLVTLNGYNNNLSVEKNSDEEDPEEIQEDVEVLEDYDEDDDLDLENNQYDFYSENDQMLDDQEYMYDGEDDQDLEMVEQETIPLRIQSRQLSKHKIDNDKDEDQELDHLENSERKRRRISPIVYARSRSSSPAPKPTSLLSVSSLLSFDKRPVMNSVISTLPDKSAEKCRYWPNCTLGMKCAYYHPEVPCSSFPACKFGEKCAYQHPKCKFGSACTKLGCIFSHPPVQCKYHPYCMKPGCQFSHPKTPVASLTTSLTSIPPLPPDPSILRAKFTWKKKD</sequence>
<evidence type="ECO:0000313" key="1">
    <source>
        <dbReference type="EMBL" id="KAJ8670624.1"/>
    </source>
</evidence>
<name>A0ACC2NJZ5_9HYME</name>
<evidence type="ECO:0000313" key="2">
    <source>
        <dbReference type="Proteomes" id="UP001239111"/>
    </source>
</evidence>
<reference evidence="1" key="1">
    <citation type="submission" date="2023-04" db="EMBL/GenBank/DDBJ databases">
        <title>A chromosome-level genome assembly of the parasitoid wasp Eretmocerus hayati.</title>
        <authorList>
            <person name="Zhong Y."/>
            <person name="Liu S."/>
            <person name="Liu Y."/>
        </authorList>
    </citation>
    <scope>NUCLEOTIDE SEQUENCE</scope>
    <source>
        <strain evidence="1">ZJU_SS_LIU_2023</strain>
    </source>
</reference>
<protein>
    <submittedName>
        <fullName evidence="1">Uncharacterized protein</fullName>
    </submittedName>
</protein>
<comment type="caution">
    <text evidence="1">The sequence shown here is derived from an EMBL/GenBank/DDBJ whole genome shotgun (WGS) entry which is preliminary data.</text>
</comment>
<keyword evidence="2" id="KW-1185">Reference proteome</keyword>
<dbReference type="Proteomes" id="UP001239111">
    <property type="component" value="Chromosome 3"/>
</dbReference>
<organism evidence="1 2">
    <name type="scientific">Eretmocerus hayati</name>
    <dbReference type="NCBI Taxonomy" id="131215"/>
    <lineage>
        <taxon>Eukaryota</taxon>
        <taxon>Metazoa</taxon>
        <taxon>Ecdysozoa</taxon>
        <taxon>Arthropoda</taxon>
        <taxon>Hexapoda</taxon>
        <taxon>Insecta</taxon>
        <taxon>Pterygota</taxon>
        <taxon>Neoptera</taxon>
        <taxon>Endopterygota</taxon>
        <taxon>Hymenoptera</taxon>
        <taxon>Apocrita</taxon>
        <taxon>Proctotrupomorpha</taxon>
        <taxon>Chalcidoidea</taxon>
        <taxon>Aphelinidae</taxon>
        <taxon>Aphelininae</taxon>
        <taxon>Eretmocerus</taxon>
    </lineage>
</organism>
<accession>A0ACC2NJZ5</accession>
<gene>
    <name evidence="1" type="ORF">QAD02_001883</name>
</gene>
<dbReference type="EMBL" id="CM056743">
    <property type="protein sequence ID" value="KAJ8670624.1"/>
    <property type="molecule type" value="Genomic_DNA"/>
</dbReference>